<evidence type="ECO:0000313" key="1">
    <source>
        <dbReference type="EMBL" id="MPN00079.1"/>
    </source>
</evidence>
<dbReference type="EMBL" id="VSSQ01046125">
    <property type="protein sequence ID" value="MPN00079.1"/>
    <property type="molecule type" value="Genomic_DNA"/>
</dbReference>
<name>A0A645EG43_9ZZZZ</name>
<protein>
    <submittedName>
        <fullName evidence="1">Uncharacterized protein</fullName>
    </submittedName>
</protein>
<reference evidence="1" key="1">
    <citation type="submission" date="2019-08" db="EMBL/GenBank/DDBJ databases">
        <authorList>
            <person name="Kucharzyk K."/>
            <person name="Murdoch R.W."/>
            <person name="Higgins S."/>
            <person name="Loffler F."/>
        </authorList>
    </citation>
    <scope>NUCLEOTIDE SEQUENCE</scope>
</reference>
<organism evidence="1">
    <name type="scientific">bioreactor metagenome</name>
    <dbReference type="NCBI Taxonomy" id="1076179"/>
    <lineage>
        <taxon>unclassified sequences</taxon>
        <taxon>metagenomes</taxon>
        <taxon>ecological metagenomes</taxon>
    </lineage>
</organism>
<accession>A0A645EG43</accession>
<proteinExistence type="predicted"/>
<sequence>MAFPDSGKVFRIMDMARVRLGDAAQHFRGGRNQERPGIFRHCEPPFAALRVSAEHIPAVFSGREHLVQTKIVVFSLPVEHGLACCVLKQDAVAGRPRFGHPLQRRRVEFDLLPVFRHRKHTQRFPFLRQFVHDSTPFRFSQ</sequence>
<comment type="caution">
    <text evidence="1">The sequence shown here is derived from an EMBL/GenBank/DDBJ whole genome shotgun (WGS) entry which is preliminary data.</text>
</comment>
<gene>
    <name evidence="1" type="ORF">SDC9_147273</name>
</gene>
<dbReference type="AlphaFoldDB" id="A0A645EG43"/>